<reference evidence="1 2" key="1">
    <citation type="journal article" date="2015" name="Nat. Commun.">
        <title>Lucilia cuprina genome unlocks parasitic fly biology to underpin future interventions.</title>
        <authorList>
            <person name="Anstead C.A."/>
            <person name="Korhonen P.K."/>
            <person name="Young N.D."/>
            <person name="Hall R.S."/>
            <person name="Jex A.R."/>
            <person name="Murali S.C."/>
            <person name="Hughes D.S."/>
            <person name="Lee S.F."/>
            <person name="Perry T."/>
            <person name="Stroehlein A.J."/>
            <person name="Ansell B.R."/>
            <person name="Breugelmans B."/>
            <person name="Hofmann A."/>
            <person name="Qu J."/>
            <person name="Dugan S."/>
            <person name="Lee S.L."/>
            <person name="Chao H."/>
            <person name="Dinh H."/>
            <person name="Han Y."/>
            <person name="Doddapaneni H.V."/>
            <person name="Worley K.C."/>
            <person name="Muzny D.M."/>
            <person name="Ioannidis P."/>
            <person name="Waterhouse R.M."/>
            <person name="Zdobnov E.M."/>
            <person name="James P.J."/>
            <person name="Bagnall N.H."/>
            <person name="Kotze A.C."/>
            <person name="Gibbs R.A."/>
            <person name="Richards S."/>
            <person name="Batterham P."/>
            <person name="Gasser R.B."/>
        </authorList>
    </citation>
    <scope>NUCLEOTIDE SEQUENCE [LARGE SCALE GENOMIC DNA]</scope>
    <source>
        <strain evidence="1 2">LS</strain>
        <tissue evidence="1">Full body</tissue>
    </source>
</reference>
<protein>
    <recommendedName>
        <fullName evidence="3">DUF4806 domain-containing protein</fullName>
    </recommendedName>
</protein>
<sequence>MNCNSHMEFVFKCWRALLKDSLAKKLCWSGTKQKRSVQELSCISAIKDAFIKKYPEESIDAYAEKTKKFFLYAKDRGNKLKNRKRN</sequence>
<dbReference type="OrthoDB" id="7988731at2759"/>
<accession>A0A0L0BQC0</accession>
<evidence type="ECO:0008006" key="3">
    <source>
        <dbReference type="Google" id="ProtNLM"/>
    </source>
</evidence>
<dbReference type="Proteomes" id="UP000037069">
    <property type="component" value="Unassembled WGS sequence"/>
</dbReference>
<organism evidence="1 2">
    <name type="scientific">Lucilia cuprina</name>
    <name type="common">Green bottle fly</name>
    <name type="synonym">Australian sheep blowfly</name>
    <dbReference type="NCBI Taxonomy" id="7375"/>
    <lineage>
        <taxon>Eukaryota</taxon>
        <taxon>Metazoa</taxon>
        <taxon>Ecdysozoa</taxon>
        <taxon>Arthropoda</taxon>
        <taxon>Hexapoda</taxon>
        <taxon>Insecta</taxon>
        <taxon>Pterygota</taxon>
        <taxon>Neoptera</taxon>
        <taxon>Endopterygota</taxon>
        <taxon>Diptera</taxon>
        <taxon>Brachycera</taxon>
        <taxon>Muscomorpha</taxon>
        <taxon>Oestroidea</taxon>
        <taxon>Calliphoridae</taxon>
        <taxon>Luciliinae</taxon>
        <taxon>Lucilia</taxon>
    </lineage>
</organism>
<evidence type="ECO:0000313" key="1">
    <source>
        <dbReference type="EMBL" id="KNC22206.1"/>
    </source>
</evidence>
<gene>
    <name evidence="1" type="ORF">FF38_01880</name>
</gene>
<keyword evidence="2" id="KW-1185">Reference proteome</keyword>
<comment type="caution">
    <text evidence="1">The sequence shown here is derived from an EMBL/GenBank/DDBJ whole genome shotgun (WGS) entry which is preliminary data.</text>
</comment>
<proteinExistence type="predicted"/>
<evidence type="ECO:0000313" key="2">
    <source>
        <dbReference type="Proteomes" id="UP000037069"/>
    </source>
</evidence>
<dbReference type="EMBL" id="JRES01001533">
    <property type="protein sequence ID" value="KNC22206.1"/>
    <property type="molecule type" value="Genomic_DNA"/>
</dbReference>
<name>A0A0L0BQC0_LUCCU</name>
<dbReference type="AlphaFoldDB" id="A0A0L0BQC0"/>